<evidence type="ECO:0000256" key="5">
    <source>
        <dbReference type="ARBA" id="ARBA00022741"/>
    </source>
</evidence>
<accession>A0ABV8V106</accession>
<sequence length="234" mass="26045">MTINIGIVGDFDSSVVAHNAINQSIDIANTYFAKSRNRKIVGHWLATDTDFYSQLQNYQALWCAPASPYKNTNNALAAIRFARESNLPFLGTCGGYQHAALEFARNLLGYHKADNAEINPTCDMPLINALVCPLVEKSDQIIIAPGTRLQEIYLTQGASEAYHCSFGINPKYLGIFDQSALSFSAFSTQQEPRALEIKANTFFIGTAFQPERLSLSNRLHPIVETFFRTAIEQR</sequence>
<evidence type="ECO:0000256" key="9">
    <source>
        <dbReference type="ARBA" id="ARBA00047781"/>
    </source>
</evidence>
<dbReference type="EMBL" id="JBHSCX010000001">
    <property type="protein sequence ID" value="MFC4360827.1"/>
    <property type="molecule type" value="Genomic_DNA"/>
</dbReference>
<evidence type="ECO:0000256" key="1">
    <source>
        <dbReference type="ARBA" id="ARBA00005171"/>
    </source>
</evidence>
<dbReference type="InterPro" id="IPR004468">
    <property type="entry name" value="CTP_synthase"/>
</dbReference>
<dbReference type="PANTHER" id="PTHR11550:SF0">
    <property type="entry name" value="CTP SYNTHASE-RELATED"/>
    <property type="match status" value="1"/>
</dbReference>
<dbReference type="SUPFAM" id="SSF52317">
    <property type="entry name" value="Class I glutamine amidotransferase-like"/>
    <property type="match status" value="1"/>
</dbReference>
<evidence type="ECO:0000256" key="3">
    <source>
        <dbReference type="ARBA" id="ARBA00012291"/>
    </source>
</evidence>
<reference evidence="12" key="1">
    <citation type="journal article" date="2019" name="Int. J. Syst. Evol. Microbiol.">
        <title>The Global Catalogue of Microorganisms (GCM) 10K type strain sequencing project: providing services to taxonomists for standard genome sequencing and annotation.</title>
        <authorList>
            <consortium name="The Broad Institute Genomics Platform"/>
            <consortium name="The Broad Institute Genome Sequencing Center for Infectious Disease"/>
            <person name="Wu L."/>
            <person name="Ma J."/>
        </authorList>
    </citation>
    <scope>NUCLEOTIDE SEQUENCE [LARGE SCALE GENOMIC DNA]</scope>
    <source>
        <strain evidence="12">CECT 8570</strain>
    </source>
</reference>
<comment type="caution">
    <text evidence="11">The sequence shown here is derived from an EMBL/GenBank/DDBJ whole genome shotgun (WGS) entry which is preliminary data.</text>
</comment>
<evidence type="ECO:0000259" key="10">
    <source>
        <dbReference type="Pfam" id="PF00117"/>
    </source>
</evidence>
<evidence type="ECO:0000256" key="7">
    <source>
        <dbReference type="ARBA" id="ARBA00022962"/>
    </source>
</evidence>
<name>A0ABV8V106_9GAMM</name>
<comment type="pathway">
    <text evidence="1">Pyrimidine metabolism; CTP biosynthesis via de novo pathway; CTP from UDP: step 2/2.</text>
</comment>
<dbReference type="EC" id="6.3.4.2" evidence="3"/>
<dbReference type="Proteomes" id="UP001595840">
    <property type="component" value="Unassembled WGS sequence"/>
</dbReference>
<evidence type="ECO:0000256" key="2">
    <source>
        <dbReference type="ARBA" id="ARBA00007533"/>
    </source>
</evidence>
<dbReference type="NCBIfam" id="NF004836">
    <property type="entry name" value="PRK06186.1"/>
    <property type="match status" value="1"/>
</dbReference>
<evidence type="ECO:0000256" key="8">
    <source>
        <dbReference type="ARBA" id="ARBA00022975"/>
    </source>
</evidence>
<dbReference type="InterPro" id="IPR029062">
    <property type="entry name" value="Class_I_gatase-like"/>
</dbReference>
<keyword evidence="7" id="KW-0315">Glutamine amidotransferase</keyword>
<dbReference type="PANTHER" id="PTHR11550">
    <property type="entry name" value="CTP SYNTHASE"/>
    <property type="match status" value="1"/>
</dbReference>
<keyword evidence="5" id="KW-0547">Nucleotide-binding</keyword>
<feature type="domain" description="Glutamine amidotransferase" evidence="10">
    <location>
        <begin position="65"/>
        <end position="212"/>
    </location>
</feature>
<comment type="catalytic activity">
    <reaction evidence="9">
        <text>UTP + L-glutamine + ATP + H2O = CTP + L-glutamate + ADP + phosphate + 2 H(+)</text>
        <dbReference type="Rhea" id="RHEA:26426"/>
        <dbReference type="ChEBI" id="CHEBI:15377"/>
        <dbReference type="ChEBI" id="CHEBI:15378"/>
        <dbReference type="ChEBI" id="CHEBI:29985"/>
        <dbReference type="ChEBI" id="CHEBI:30616"/>
        <dbReference type="ChEBI" id="CHEBI:37563"/>
        <dbReference type="ChEBI" id="CHEBI:43474"/>
        <dbReference type="ChEBI" id="CHEBI:46398"/>
        <dbReference type="ChEBI" id="CHEBI:58359"/>
        <dbReference type="ChEBI" id="CHEBI:456216"/>
        <dbReference type="EC" id="6.3.4.2"/>
    </reaction>
</comment>
<organism evidence="11 12">
    <name type="scientific">Simiduia curdlanivorans</name>
    <dbReference type="NCBI Taxonomy" id="1492769"/>
    <lineage>
        <taxon>Bacteria</taxon>
        <taxon>Pseudomonadati</taxon>
        <taxon>Pseudomonadota</taxon>
        <taxon>Gammaproteobacteria</taxon>
        <taxon>Cellvibrionales</taxon>
        <taxon>Cellvibrionaceae</taxon>
        <taxon>Simiduia</taxon>
    </lineage>
</organism>
<keyword evidence="4" id="KW-0436">Ligase</keyword>
<evidence type="ECO:0000256" key="4">
    <source>
        <dbReference type="ARBA" id="ARBA00022598"/>
    </source>
</evidence>
<protein>
    <recommendedName>
        <fullName evidence="3">CTP synthase (glutamine hydrolyzing)</fullName>
        <ecNumber evidence="3">6.3.4.2</ecNumber>
    </recommendedName>
</protein>
<keyword evidence="6" id="KW-0067">ATP-binding</keyword>
<dbReference type="Pfam" id="PF00117">
    <property type="entry name" value="GATase"/>
    <property type="match status" value="1"/>
</dbReference>
<dbReference type="Gene3D" id="3.40.50.880">
    <property type="match status" value="1"/>
</dbReference>
<evidence type="ECO:0000313" key="11">
    <source>
        <dbReference type="EMBL" id="MFC4360827.1"/>
    </source>
</evidence>
<proteinExistence type="inferred from homology"/>
<keyword evidence="12" id="KW-1185">Reference proteome</keyword>
<keyword evidence="8" id="KW-0665">Pyrimidine biosynthesis</keyword>
<dbReference type="InterPro" id="IPR017926">
    <property type="entry name" value="GATASE"/>
</dbReference>
<evidence type="ECO:0000313" key="12">
    <source>
        <dbReference type="Proteomes" id="UP001595840"/>
    </source>
</evidence>
<dbReference type="RefSeq" id="WP_290264716.1">
    <property type="nucleotide sequence ID" value="NZ_JAUFQG010000006.1"/>
</dbReference>
<gene>
    <name evidence="11" type="ORF">ACFOX3_00865</name>
</gene>
<evidence type="ECO:0000256" key="6">
    <source>
        <dbReference type="ARBA" id="ARBA00022840"/>
    </source>
</evidence>
<comment type="similarity">
    <text evidence="2">Belongs to the CTP synthase family.</text>
</comment>